<evidence type="ECO:0000313" key="2">
    <source>
        <dbReference type="WBParaSite" id="SSLN_0000041301-mRNA-1"/>
    </source>
</evidence>
<dbReference type="WBParaSite" id="SSLN_0000041301-mRNA-1">
    <property type="protein sequence ID" value="SSLN_0000041301-mRNA-1"/>
    <property type="gene ID" value="SSLN_0000041301"/>
</dbReference>
<dbReference type="AlphaFoldDB" id="A0A183S847"/>
<evidence type="ECO:0000256" key="1">
    <source>
        <dbReference type="SAM" id="MobiDB-lite"/>
    </source>
</evidence>
<feature type="region of interest" description="Disordered" evidence="1">
    <location>
        <begin position="79"/>
        <end position="100"/>
    </location>
</feature>
<feature type="compositionally biased region" description="Basic and acidic residues" evidence="1">
    <location>
        <begin position="155"/>
        <end position="170"/>
    </location>
</feature>
<feature type="compositionally biased region" description="Low complexity" evidence="1">
    <location>
        <begin position="232"/>
        <end position="253"/>
    </location>
</feature>
<protein>
    <submittedName>
        <fullName evidence="2">BZIP domain-containing protein</fullName>
    </submittedName>
</protein>
<sequence>LRQIVQRQKAEVATRERVSSSVLLANAEDKTAVAHPSMTFADTLPLTRKVAECSSPPAYRGFSSVIHISREGTYHSARSSAAQADLHTRSRKVAHPASARSAGMITASDWRLGNQLIQKFFGSKIEQSSISLAQSADHKSDRLVSPNSRSSPQKVDARVIEEEIRPDNPKGIDGGETALINSSIPDDGPRAVVGRSPYDQYHCNPPCDLVSIGSSFCLLATNSQDSARKQARSGQHQRSQRRQQQNNQEQAASTKTDRCAVVPVPDREALRALVRQQRKERHEKRQRDLEAAELSRARIAQNLQLTAQKAAAAANRRGRHGPPPHKASFGAWNVSPLLAVILVYSQCPFLGSHVR</sequence>
<reference evidence="2" key="1">
    <citation type="submission" date="2016-06" db="UniProtKB">
        <authorList>
            <consortium name="WormBaseParasite"/>
        </authorList>
    </citation>
    <scope>IDENTIFICATION</scope>
</reference>
<feature type="region of interest" description="Disordered" evidence="1">
    <location>
        <begin position="132"/>
        <end position="193"/>
    </location>
</feature>
<proteinExistence type="predicted"/>
<name>A0A183S847_SCHSO</name>
<feature type="region of interest" description="Disordered" evidence="1">
    <location>
        <begin position="227"/>
        <end position="261"/>
    </location>
</feature>
<accession>A0A183S847</accession>
<organism evidence="2">
    <name type="scientific">Schistocephalus solidus</name>
    <name type="common">Tapeworm</name>
    <dbReference type="NCBI Taxonomy" id="70667"/>
    <lineage>
        <taxon>Eukaryota</taxon>
        <taxon>Metazoa</taxon>
        <taxon>Spiralia</taxon>
        <taxon>Lophotrochozoa</taxon>
        <taxon>Platyhelminthes</taxon>
        <taxon>Cestoda</taxon>
        <taxon>Eucestoda</taxon>
        <taxon>Diphyllobothriidea</taxon>
        <taxon>Diphyllobothriidae</taxon>
        <taxon>Schistocephalus</taxon>
    </lineage>
</organism>